<name>A0A0F4GV22_9PEZI</name>
<dbReference type="OrthoDB" id="2832510at2759"/>
<dbReference type="Proteomes" id="UP000033647">
    <property type="component" value="Unassembled WGS sequence"/>
</dbReference>
<dbReference type="Gene3D" id="3.40.630.30">
    <property type="match status" value="1"/>
</dbReference>
<sequence>MATREWNYSPAGEEDAEAMVRLTTRTLAAEPQTITKYKDIPSFAYPKERQHLTPPEQLFAHRVQTRKKAITSEGICTYKVMHPSEPGRMIGAVMCKEPVEESPKTLPLSDEDANKLTLPPSPPAAPPACLDLEAMKHVQETMETARREIWGSNGSDADSSQPGYLFDPEFRRQGIATQLMQPLFKQPEYIAGRLPIYVEASPLGKMFSQSCGFEVLRDVELFEGRAMLSAMILRRPADA</sequence>
<proteinExistence type="predicted"/>
<evidence type="ECO:0008006" key="3">
    <source>
        <dbReference type="Google" id="ProtNLM"/>
    </source>
</evidence>
<organism evidence="1 2">
    <name type="scientific">Zymoseptoria brevis</name>
    <dbReference type="NCBI Taxonomy" id="1047168"/>
    <lineage>
        <taxon>Eukaryota</taxon>
        <taxon>Fungi</taxon>
        <taxon>Dikarya</taxon>
        <taxon>Ascomycota</taxon>
        <taxon>Pezizomycotina</taxon>
        <taxon>Dothideomycetes</taxon>
        <taxon>Dothideomycetidae</taxon>
        <taxon>Mycosphaerellales</taxon>
        <taxon>Mycosphaerellaceae</taxon>
        <taxon>Zymoseptoria</taxon>
    </lineage>
</organism>
<gene>
    <name evidence="1" type="ORF">TI39_contig298g00001</name>
</gene>
<dbReference type="STRING" id="1047168.A0A0F4GV22"/>
<dbReference type="AlphaFoldDB" id="A0A0F4GV22"/>
<dbReference type="SUPFAM" id="SSF55729">
    <property type="entry name" value="Acyl-CoA N-acyltransferases (Nat)"/>
    <property type="match status" value="1"/>
</dbReference>
<comment type="caution">
    <text evidence="1">The sequence shown here is derived from an EMBL/GenBank/DDBJ whole genome shotgun (WGS) entry which is preliminary data.</text>
</comment>
<dbReference type="EMBL" id="LAFY01000290">
    <property type="protein sequence ID" value="KJY01290.1"/>
    <property type="molecule type" value="Genomic_DNA"/>
</dbReference>
<evidence type="ECO:0000313" key="2">
    <source>
        <dbReference type="Proteomes" id="UP000033647"/>
    </source>
</evidence>
<evidence type="ECO:0000313" key="1">
    <source>
        <dbReference type="EMBL" id="KJY01290.1"/>
    </source>
</evidence>
<accession>A0A0F4GV22</accession>
<keyword evidence="2" id="KW-1185">Reference proteome</keyword>
<protein>
    <recommendedName>
        <fullName evidence="3">N-acetyltransferase domain-containing protein</fullName>
    </recommendedName>
</protein>
<dbReference type="InterPro" id="IPR016181">
    <property type="entry name" value="Acyl_CoA_acyltransferase"/>
</dbReference>
<reference evidence="1 2" key="1">
    <citation type="submission" date="2015-03" db="EMBL/GenBank/DDBJ databases">
        <title>RNA-seq based gene annotation and comparative genomics of four Zymoseptoria species reveal species-specific pathogenicity related genes and transposable element activity.</title>
        <authorList>
            <person name="Grandaubert J."/>
            <person name="Bhattacharyya A."/>
            <person name="Stukenbrock E.H."/>
        </authorList>
    </citation>
    <scope>NUCLEOTIDE SEQUENCE [LARGE SCALE GENOMIC DNA]</scope>
    <source>
        <strain evidence="1 2">Zb18110</strain>
    </source>
</reference>